<feature type="region of interest" description="Disordered" evidence="1">
    <location>
        <begin position="1"/>
        <end position="22"/>
    </location>
</feature>
<dbReference type="AlphaFoldDB" id="A0A183GCN2"/>
<dbReference type="EMBL" id="UZAH01031737">
    <property type="protein sequence ID" value="VDP17498.1"/>
    <property type="molecule type" value="Genomic_DNA"/>
</dbReference>
<gene>
    <name evidence="2" type="ORF">HPBE_LOCUS19940</name>
</gene>
<keyword evidence="3" id="KW-1185">Reference proteome</keyword>
<evidence type="ECO:0000256" key="1">
    <source>
        <dbReference type="SAM" id="MobiDB-lite"/>
    </source>
</evidence>
<dbReference type="WBParaSite" id="HPBE_0001994101-mRNA-1">
    <property type="protein sequence ID" value="HPBE_0001994101-mRNA-1"/>
    <property type="gene ID" value="HPBE_0001994101"/>
</dbReference>
<accession>A0A183GCN2</accession>
<evidence type="ECO:0000313" key="4">
    <source>
        <dbReference type="WBParaSite" id="HPBE_0001994101-mRNA-1"/>
    </source>
</evidence>
<sequence>MLAASQGTATAGKPACLSAGPHPRHKLEDTTDFLHGYLLDLYFRHRRAPSVCSPAAVAAPREIATANKPALLSAEAHQLDSNNCGQQCRVGCGSSTMCMNSCQAACGAQCGQVQYNTCSSTCSNYCGSACTTQSCNRSCNAQCMSSCYTCGSQACGITGYAAPQSVCQNSCMNGCYGSCQQMLWSVPCQQRCQNNCAQICLSLQQVVKFSDALYFLFFTVRLFRWLQPMRKCDLLSYLRNTLIF</sequence>
<reference evidence="2 3" key="1">
    <citation type="submission" date="2018-11" db="EMBL/GenBank/DDBJ databases">
        <authorList>
            <consortium name="Pathogen Informatics"/>
        </authorList>
    </citation>
    <scope>NUCLEOTIDE SEQUENCE [LARGE SCALE GENOMIC DNA]</scope>
</reference>
<dbReference type="Proteomes" id="UP000050761">
    <property type="component" value="Unassembled WGS sequence"/>
</dbReference>
<reference evidence="4" key="2">
    <citation type="submission" date="2019-09" db="UniProtKB">
        <authorList>
            <consortium name="WormBaseParasite"/>
        </authorList>
    </citation>
    <scope>IDENTIFICATION</scope>
</reference>
<protein>
    <submittedName>
        <fullName evidence="4">TNFR-Cys domain-containing protein</fullName>
    </submittedName>
</protein>
<evidence type="ECO:0000313" key="2">
    <source>
        <dbReference type="EMBL" id="VDP17498.1"/>
    </source>
</evidence>
<name>A0A183GCN2_HELPZ</name>
<organism evidence="3 4">
    <name type="scientific">Heligmosomoides polygyrus</name>
    <name type="common">Parasitic roundworm</name>
    <dbReference type="NCBI Taxonomy" id="6339"/>
    <lineage>
        <taxon>Eukaryota</taxon>
        <taxon>Metazoa</taxon>
        <taxon>Ecdysozoa</taxon>
        <taxon>Nematoda</taxon>
        <taxon>Chromadorea</taxon>
        <taxon>Rhabditida</taxon>
        <taxon>Rhabditina</taxon>
        <taxon>Rhabditomorpha</taxon>
        <taxon>Strongyloidea</taxon>
        <taxon>Heligmosomidae</taxon>
        <taxon>Heligmosomoides</taxon>
    </lineage>
</organism>
<proteinExistence type="predicted"/>
<accession>A0A3P8C8U1</accession>
<dbReference type="OrthoDB" id="5910051at2759"/>
<evidence type="ECO:0000313" key="3">
    <source>
        <dbReference type="Proteomes" id="UP000050761"/>
    </source>
</evidence>